<dbReference type="Proteomes" id="UP000095751">
    <property type="component" value="Unassembled WGS sequence"/>
</dbReference>
<keyword evidence="2" id="KW-1185">Reference proteome</keyword>
<dbReference type="Gene3D" id="3.90.320.10">
    <property type="match status" value="1"/>
</dbReference>
<dbReference type="InParanoid" id="A0A1E7FJZ2"/>
<dbReference type="OrthoDB" id="535128at2759"/>
<gene>
    <name evidence="1" type="ORF">FRACYDRAFT_268323</name>
</gene>
<organism evidence="1 2">
    <name type="scientific">Fragilariopsis cylindrus CCMP1102</name>
    <dbReference type="NCBI Taxonomy" id="635003"/>
    <lineage>
        <taxon>Eukaryota</taxon>
        <taxon>Sar</taxon>
        <taxon>Stramenopiles</taxon>
        <taxon>Ochrophyta</taxon>
        <taxon>Bacillariophyta</taxon>
        <taxon>Bacillariophyceae</taxon>
        <taxon>Bacillariophycidae</taxon>
        <taxon>Bacillariales</taxon>
        <taxon>Bacillariaceae</taxon>
        <taxon>Fragilariopsis</taxon>
    </lineage>
</organism>
<dbReference type="KEGG" id="fcy:FRACYDRAFT_268323"/>
<dbReference type="AlphaFoldDB" id="A0A1E7FJZ2"/>
<evidence type="ECO:0000313" key="1">
    <source>
        <dbReference type="EMBL" id="OEU18478.1"/>
    </source>
</evidence>
<sequence>MKQLINSSSSGIRFSIRMIWGNVQESTSLLTALNYFWKLDNQVIMKEIGMCGAGLEINNTSTTGLLFGATPDAVLCHPDGSIEAVEVKNHCPFIPNNYYNDKDRRSHTRKKINNNHRFRLSRQELLPNNGGQATVMIHNIPQLMMEMLCIGDDCKSAIMVRQSAMTGSLILRLHRDDDWIKEMLYWLNRFNEDYVQKEILPPTNFFHKSMNESTSSSIVDDDADQLRYKEFLNFTKRIEKDNVELLQHVPNRDIQRATGKFRESMDLFLD</sequence>
<proteinExistence type="predicted"/>
<protein>
    <recommendedName>
        <fullName evidence="3">YqaJ viral recombinase domain-containing protein</fullName>
    </recommendedName>
</protein>
<name>A0A1E7FJZ2_9STRA</name>
<dbReference type="InterPro" id="IPR011604">
    <property type="entry name" value="PDDEXK-like_dom_sf"/>
</dbReference>
<evidence type="ECO:0000313" key="2">
    <source>
        <dbReference type="Proteomes" id="UP000095751"/>
    </source>
</evidence>
<evidence type="ECO:0008006" key="3">
    <source>
        <dbReference type="Google" id="ProtNLM"/>
    </source>
</evidence>
<dbReference type="EMBL" id="KV784356">
    <property type="protein sequence ID" value="OEU18478.1"/>
    <property type="molecule type" value="Genomic_DNA"/>
</dbReference>
<reference evidence="1 2" key="1">
    <citation type="submission" date="2016-09" db="EMBL/GenBank/DDBJ databases">
        <title>Extensive genetic diversity and differential bi-allelic expression allows diatom success in the polar Southern Ocean.</title>
        <authorList>
            <consortium name="DOE Joint Genome Institute"/>
            <person name="Mock T."/>
            <person name="Otillar R.P."/>
            <person name="Strauss J."/>
            <person name="Dupont C."/>
            <person name="Frickenhaus S."/>
            <person name="Maumus F."/>
            <person name="Mcmullan M."/>
            <person name="Sanges R."/>
            <person name="Schmutz J."/>
            <person name="Toseland A."/>
            <person name="Valas R."/>
            <person name="Veluchamy A."/>
            <person name="Ward B.J."/>
            <person name="Allen A."/>
            <person name="Barry K."/>
            <person name="Falciatore A."/>
            <person name="Ferrante M."/>
            <person name="Fortunato A.E."/>
            <person name="Gloeckner G."/>
            <person name="Gruber A."/>
            <person name="Hipkin R."/>
            <person name="Janech M."/>
            <person name="Kroth P."/>
            <person name="Leese F."/>
            <person name="Lindquist E."/>
            <person name="Lyon B.R."/>
            <person name="Martin J."/>
            <person name="Mayer C."/>
            <person name="Parker M."/>
            <person name="Quesneville H."/>
            <person name="Raymond J."/>
            <person name="Uhlig C."/>
            <person name="Valentin K.U."/>
            <person name="Worden A.Z."/>
            <person name="Armbrust E.V."/>
            <person name="Bowler C."/>
            <person name="Green B."/>
            <person name="Moulton V."/>
            <person name="Van Oosterhout C."/>
            <person name="Grigoriev I."/>
        </authorList>
    </citation>
    <scope>NUCLEOTIDE SEQUENCE [LARGE SCALE GENOMIC DNA]</scope>
    <source>
        <strain evidence="1 2">CCMP1102</strain>
    </source>
</reference>
<accession>A0A1E7FJZ2</accession>